<sequence length="93" mass="10260">MTNIGLEDDVTSYTGPWLDEVLKPEGFSDLAARSVCAKDIFRADLVLMLGDAITKDAARVSAPLVLLYADELCREAELKSLTRGVPNKDWFQV</sequence>
<reference evidence="1 2" key="1">
    <citation type="submission" date="2023-10" db="EMBL/GenBank/DDBJ databases">
        <title>Draft genome sequence of Xylaria bambusicola isolate GMP-LS, the root and basal stem rot pathogen of sugarcane in Indonesia.</title>
        <authorList>
            <person name="Selvaraj P."/>
            <person name="Muralishankar V."/>
            <person name="Muruganantham S."/>
            <person name="Sp S."/>
            <person name="Haryani S."/>
            <person name="Lau K.J.X."/>
            <person name="Naqvi N.I."/>
        </authorList>
    </citation>
    <scope>NUCLEOTIDE SEQUENCE [LARGE SCALE GENOMIC DNA]</scope>
    <source>
        <strain evidence="1">GMP-LS</strain>
    </source>
</reference>
<proteinExistence type="predicted"/>
<gene>
    <name evidence="1" type="ORF">RRF57_009313</name>
</gene>
<dbReference type="AlphaFoldDB" id="A0AAN7UJE4"/>
<protein>
    <submittedName>
        <fullName evidence="1">Uncharacterized protein</fullName>
    </submittedName>
</protein>
<dbReference type="EMBL" id="JAWHQM010000034">
    <property type="protein sequence ID" value="KAK5633600.1"/>
    <property type="molecule type" value="Genomic_DNA"/>
</dbReference>
<accession>A0AAN7UJE4</accession>
<keyword evidence="2" id="KW-1185">Reference proteome</keyword>
<organism evidence="1 2">
    <name type="scientific">Xylaria bambusicola</name>
    <dbReference type="NCBI Taxonomy" id="326684"/>
    <lineage>
        <taxon>Eukaryota</taxon>
        <taxon>Fungi</taxon>
        <taxon>Dikarya</taxon>
        <taxon>Ascomycota</taxon>
        <taxon>Pezizomycotina</taxon>
        <taxon>Sordariomycetes</taxon>
        <taxon>Xylariomycetidae</taxon>
        <taxon>Xylariales</taxon>
        <taxon>Xylariaceae</taxon>
        <taxon>Xylaria</taxon>
    </lineage>
</organism>
<evidence type="ECO:0000313" key="1">
    <source>
        <dbReference type="EMBL" id="KAK5633600.1"/>
    </source>
</evidence>
<name>A0AAN7UJE4_9PEZI</name>
<evidence type="ECO:0000313" key="2">
    <source>
        <dbReference type="Proteomes" id="UP001305414"/>
    </source>
</evidence>
<dbReference type="Proteomes" id="UP001305414">
    <property type="component" value="Unassembled WGS sequence"/>
</dbReference>
<comment type="caution">
    <text evidence="1">The sequence shown here is derived from an EMBL/GenBank/DDBJ whole genome shotgun (WGS) entry which is preliminary data.</text>
</comment>